<reference evidence="1 2" key="1">
    <citation type="submission" date="2024-02" db="EMBL/GenBank/DDBJ databases">
        <authorList>
            <person name="Chen Y."/>
            <person name="Shah S."/>
            <person name="Dougan E. K."/>
            <person name="Thang M."/>
            <person name="Chan C."/>
        </authorList>
    </citation>
    <scope>NUCLEOTIDE SEQUENCE [LARGE SCALE GENOMIC DNA]</scope>
</reference>
<evidence type="ECO:0000313" key="1">
    <source>
        <dbReference type="EMBL" id="CAK9056093.1"/>
    </source>
</evidence>
<accession>A0ABP0MY11</accession>
<dbReference type="InterPro" id="IPR002641">
    <property type="entry name" value="PNPLA_dom"/>
</dbReference>
<organism evidence="1 2">
    <name type="scientific">Durusdinium trenchii</name>
    <dbReference type="NCBI Taxonomy" id="1381693"/>
    <lineage>
        <taxon>Eukaryota</taxon>
        <taxon>Sar</taxon>
        <taxon>Alveolata</taxon>
        <taxon>Dinophyceae</taxon>
        <taxon>Suessiales</taxon>
        <taxon>Symbiodiniaceae</taxon>
        <taxon>Durusdinium</taxon>
    </lineage>
</organism>
<keyword evidence="2" id="KW-1185">Reference proteome</keyword>
<sequence length="331" mass="36102">MAQVNDLLAFVVLRSFWICCHVATAAFLISLRAISLMLGPHQAPPLRRLPSPSRETMGALLETLPIVTLPERFAEGFVLSFAPCSNLCLYMLGAAACLQRASNFQSVKPGLVFKGVSSGALVAALLAMGSNVPQLFEECLGLLATLNHRRGGWLGAYSTTIRQILRHATSASVSVEPGTLQVGVTAFDVAPQLKEIKDFQSAKDVEETVLASCYIPVVWEEPIWLKDLGPCLDGGPFGFLIDGDVVFSPYHSNVPDVGPAEEYPRTLVFQPVDAQDMLRLFEDGYRHCVSWIQQGCPSRRSERQAVWAEPGSGSPKTLVMEGWKTLRELVA</sequence>
<evidence type="ECO:0000313" key="2">
    <source>
        <dbReference type="Proteomes" id="UP001642464"/>
    </source>
</evidence>
<gene>
    <name evidence="1" type="ORF">SCF082_LOCUS30263</name>
</gene>
<dbReference type="EMBL" id="CAXAMM010024880">
    <property type="protein sequence ID" value="CAK9056093.1"/>
    <property type="molecule type" value="Genomic_DNA"/>
</dbReference>
<comment type="caution">
    <text evidence="1">The sequence shown here is derived from an EMBL/GenBank/DDBJ whole genome shotgun (WGS) entry which is preliminary data.</text>
</comment>
<dbReference type="Proteomes" id="UP001642464">
    <property type="component" value="Unassembled WGS sequence"/>
</dbReference>
<dbReference type="PANTHER" id="PTHR12406">
    <property type="entry name" value="CALCIUM-INDEPENDENT PHOSPHOLIPASE A2 IPLA2 -RELATED"/>
    <property type="match status" value="1"/>
</dbReference>
<dbReference type="Pfam" id="PF01734">
    <property type="entry name" value="Patatin"/>
    <property type="match status" value="1"/>
</dbReference>
<dbReference type="PROSITE" id="PS51635">
    <property type="entry name" value="PNPLA"/>
    <property type="match status" value="1"/>
</dbReference>
<dbReference type="PANTHER" id="PTHR12406:SF7">
    <property type="entry name" value="PATATIN-LIKE PHOSPHOLIPASE DOMAIN-CONTAINING PROTEIN 4"/>
    <property type="match status" value="1"/>
</dbReference>
<dbReference type="InterPro" id="IPR016035">
    <property type="entry name" value="Acyl_Trfase/lysoPLipase"/>
</dbReference>
<name>A0ABP0MY11_9DINO</name>
<proteinExistence type="predicted"/>
<dbReference type="SUPFAM" id="SSF52151">
    <property type="entry name" value="FabD/lysophospholipase-like"/>
    <property type="match status" value="1"/>
</dbReference>
<protein>
    <submittedName>
        <fullName evidence="1">Uncharacterized protein</fullName>
    </submittedName>
</protein>
<dbReference type="InterPro" id="IPR033562">
    <property type="entry name" value="PLPL"/>
</dbReference>